<comment type="caution">
    <text evidence="2">The sequence shown here is derived from an EMBL/GenBank/DDBJ whole genome shotgun (WGS) entry which is preliminary data.</text>
</comment>
<feature type="compositionally biased region" description="Basic and acidic residues" evidence="1">
    <location>
        <begin position="1"/>
        <end position="13"/>
    </location>
</feature>
<reference evidence="2 3" key="1">
    <citation type="journal article" date="2019" name="Sci. Rep.">
        <title>Orb-weaving spider Araneus ventricosus genome elucidates the spidroin gene catalogue.</title>
        <authorList>
            <person name="Kono N."/>
            <person name="Nakamura H."/>
            <person name="Ohtoshi R."/>
            <person name="Moran D.A.P."/>
            <person name="Shinohara A."/>
            <person name="Yoshida Y."/>
            <person name="Fujiwara M."/>
            <person name="Mori M."/>
            <person name="Tomita M."/>
            <person name="Arakawa K."/>
        </authorList>
    </citation>
    <scope>NUCLEOTIDE SEQUENCE [LARGE SCALE GENOMIC DNA]</scope>
</reference>
<accession>A0A4Y2KUG0</accession>
<sequence length="185" mass="20492">MDWNRAMENDQLKETLNQAPSTVPGRPDPLKNDRCNSSDTEVGVLTAIPGYGLAPPINVGEGRGARCKGIVLEPEGSRFETDSTERSVSLGLLHVKSFLGTKRPPSGVVRKFGESIKLRRRLCHLTSINSAGWIHDTDLINVQKDALRLPKHREEHAVESSTATVHSKKDRLRHMNDLNRTAAKI</sequence>
<organism evidence="2 3">
    <name type="scientific">Araneus ventricosus</name>
    <name type="common">Orbweaver spider</name>
    <name type="synonym">Epeira ventricosa</name>
    <dbReference type="NCBI Taxonomy" id="182803"/>
    <lineage>
        <taxon>Eukaryota</taxon>
        <taxon>Metazoa</taxon>
        <taxon>Ecdysozoa</taxon>
        <taxon>Arthropoda</taxon>
        <taxon>Chelicerata</taxon>
        <taxon>Arachnida</taxon>
        <taxon>Araneae</taxon>
        <taxon>Araneomorphae</taxon>
        <taxon>Entelegynae</taxon>
        <taxon>Araneoidea</taxon>
        <taxon>Araneidae</taxon>
        <taxon>Araneus</taxon>
    </lineage>
</organism>
<evidence type="ECO:0000256" key="1">
    <source>
        <dbReference type="SAM" id="MobiDB-lite"/>
    </source>
</evidence>
<dbReference type="AlphaFoldDB" id="A0A4Y2KUG0"/>
<name>A0A4Y2KUG0_ARAVE</name>
<evidence type="ECO:0000313" key="2">
    <source>
        <dbReference type="EMBL" id="GBN05799.1"/>
    </source>
</evidence>
<keyword evidence="3" id="KW-1185">Reference proteome</keyword>
<protein>
    <submittedName>
        <fullName evidence="2">Uncharacterized protein</fullName>
    </submittedName>
</protein>
<dbReference type="EMBL" id="BGPR01005000">
    <property type="protein sequence ID" value="GBN05799.1"/>
    <property type="molecule type" value="Genomic_DNA"/>
</dbReference>
<gene>
    <name evidence="2" type="ORF">AVEN_88103_1</name>
</gene>
<evidence type="ECO:0000313" key="3">
    <source>
        <dbReference type="Proteomes" id="UP000499080"/>
    </source>
</evidence>
<proteinExistence type="predicted"/>
<dbReference type="Proteomes" id="UP000499080">
    <property type="component" value="Unassembled WGS sequence"/>
</dbReference>
<feature type="region of interest" description="Disordered" evidence="1">
    <location>
        <begin position="1"/>
        <end position="36"/>
    </location>
</feature>